<keyword evidence="2" id="KW-1185">Reference proteome</keyword>
<proteinExistence type="predicted"/>
<reference evidence="1" key="1">
    <citation type="submission" date="2022-04" db="EMBL/GenBank/DDBJ databases">
        <title>Genome of the entomopathogenic fungus Entomophthora muscae.</title>
        <authorList>
            <person name="Elya C."/>
            <person name="Lovett B.R."/>
            <person name="Lee E."/>
            <person name="Macias A.M."/>
            <person name="Hajek A.E."/>
            <person name="De Bivort B.L."/>
            <person name="Kasson M.T."/>
            <person name="De Fine Licht H.H."/>
            <person name="Stajich J.E."/>
        </authorList>
    </citation>
    <scope>NUCLEOTIDE SEQUENCE</scope>
    <source>
        <strain evidence="1">Berkeley</strain>
    </source>
</reference>
<name>A0ACC2SWG8_9FUNG</name>
<dbReference type="EMBL" id="QTSX02004280">
    <property type="protein sequence ID" value="KAJ9066724.1"/>
    <property type="molecule type" value="Genomic_DNA"/>
</dbReference>
<sequence>MKFGVFIFLVRLGLASSRGDADMLLSNKLGFGGMGLAQLVGTEDGPTSKSLPSISDKQYADLIAKEVKAIGATTPKDASPSNFNPKQAQPEQVASRSSSEAEAYRVASLASLSYCTLPEVEKMTCQACRRAQGAEVVQVFSDEQTTGRGVLLLDKSRQEIILTFRGSPTPENWISSLEFSLAPAPYAKDVQVHPGFRQATNVLMFKIYNPIKKIVKEHPAYKLIVTGHSLGGSLAALASSELLHRRIISPSKLNLFTYGEPRTGNLAFARWLNSQDAHITRVVNENEIVPHIPPASSGFAHHATEMYIHTNKSTICSTKEIEDLTCSLSRFPDLSVASHLRAWDMPMATSAC</sequence>
<accession>A0ACC2SWG8</accession>
<organism evidence="1 2">
    <name type="scientific">Entomophthora muscae</name>
    <dbReference type="NCBI Taxonomy" id="34485"/>
    <lineage>
        <taxon>Eukaryota</taxon>
        <taxon>Fungi</taxon>
        <taxon>Fungi incertae sedis</taxon>
        <taxon>Zoopagomycota</taxon>
        <taxon>Entomophthoromycotina</taxon>
        <taxon>Entomophthoromycetes</taxon>
        <taxon>Entomophthorales</taxon>
        <taxon>Entomophthoraceae</taxon>
        <taxon>Entomophthora</taxon>
    </lineage>
</organism>
<gene>
    <name evidence="1" type="ORF">DSO57_1006946</name>
</gene>
<dbReference type="Proteomes" id="UP001165960">
    <property type="component" value="Unassembled WGS sequence"/>
</dbReference>
<evidence type="ECO:0000313" key="2">
    <source>
        <dbReference type="Proteomes" id="UP001165960"/>
    </source>
</evidence>
<comment type="caution">
    <text evidence="1">The sequence shown here is derived from an EMBL/GenBank/DDBJ whole genome shotgun (WGS) entry which is preliminary data.</text>
</comment>
<protein>
    <submittedName>
        <fullName evidence="1">Uncharacterized protein</fullName>
    </submittedName>
</protein>
<evidence type="ECO:0000313" key="1">
    <source>
        <dbReference type="EMBL" id="KAJ9066724.1"/>
    </source>
</evidence>